<evidence type="ECO:0000313" key="6">
    <source>
        <dbReference type="Proteomes" id="UP000257014"/>
    </source>
</evidence>
<keyword evidence="1" id="KW-1133">Transmembrane helix</keyword>
<dbReference type="NCBIfam" id="NF037970">
    <property type="entry name" value="vanZ_1"/>
    <property type="match status" value="1"/>
</dbReference>
<dbReference type="InterPro" id="IPR006976">
    <property type="entry name" value="VanZ-like"/>
</dbReference>
<keyword evidence="1" id="KW-0812">Transmembrane</keyword>
<organism evidence="3 5">
    <name type="scientific">Caldibacillus debilis</name>
    <dbReference type="NCBI Taxonomy" id="301148"/>
    <lineage>
        <taxon>Bacteria</taxon>
        <taxon>Bacillati</taxon>
        <taxon>Bacillota</taxon>
        <taxon>Bacilli</taxon>
        <taxon>Bacillales</taxon>
        <taxon>Bacillaceae</taxon>
        <taxon>Caldibacillus</taxon>
    </lineage>
</organism>
<name>A0A150M5G2_9BACI</name>
<dbReference type="STRING" id="301148.B4135_0743"/>
<dbReference type="Pfam" id="PF04892">
    <property type="entry name" value="VanZ"/>
    <property type="match status" value="1"/>
</dbReference>
<dbReference type="EMBL" id="QEWE01000015">
    <property type="protein sequence ID" value="REJ29070.1"/>
    <property type="molecule type" value="Genomic_DNA"/>
</dbReference>
<sequence>MRRFARIFLSVLPFVYMVFIWILSSLPADAVIRFSFYDRIIKESLHLIEFAILYGLFAVALAANGRLTKKGNLIAAAISALYGAIDEIHQSFVPYRSADIFDFVKDITGILILYVLTVRGYFAPEKRGIGRLYGFLEKYAAPR</sequence>
<feature type="domain" description="VanZ-like" evidence="2">
    <location>
        <begin position="36"/>
        <end position="117"/>
    </location>
</feature>
<protein>
    <recommendedName>
        <fullName evidence="2">VanZ-like domain-containing protein</fullName>
    </recommendedName>
</protein>
<evidence type="ECO:0000313" key="3">
    <source>
        <dbReference type="EMBL" id="KYD19844.1"/>
    </source>
</evidence>
<evidence type="ECO:0000313" key="5">
    <source>
        <dbReference type="Proteomes" id="UP000075683"/>
    </source>
</evidence>
<comment type="caution">
    <text evidence="3">The sequence shown here is derived from an EMBL/GenBank/DDBJ whole genome shotgun (WGS) entry which is preliminary data.</text>
</comment>
<dbReference type="EMBL" id="LQYT01000037">
    <property type="protein sequence ID" value="KYD19844.1"/>
    <property type="molecule type" value="Genomic_DNA"/>
</dbReference>
<gene>
    <name evidence="3" type="ORF">B4135_0743</name>
    <name evidence="4" type="ORF">C6P37_07510</name>
</gene>
<evidence type="ECO:0000259" key="2">
    <source>
        <dbReference type="Pfam" id="PF04892"/>
    </source>
</evidence>
<keyword evidence="1" id="KW-0472">Membrane</keyword>
<dbReference type="RefSeq" id="WP_020154132.1">
    <property type="nucleotide sequence ID" value="NZ_JBAIZG010000072.1"/>
</dbReference>
<evidence type="ECO:0000256" key="1">
    <source>
        <dbReference type="SAM" id="Phobius"/>
    </source>
</evidence>
<dbReference type="Proteomes" id="UP000075683">
    <property type="component" value="Unassembled WGS sequence"/>
</dbReference>
<dbReference type="Proteomes" id="UP000257014">
    <property type="component" value="Unassembled WGS sequence"/>
</dbReference>
<feature type="transmembrane region" description="Helical" evidence="1">
    <location>
        <begin position="7"/>
        <end position="24"/>
    </location>
</feature>
<feature type="transmembrane region" description="Helical" evidence="1">
    <location>
        <begin position="44"/>
        <end position="63"/>
    </location>
</feature>
<dbReference type="AlphaFoldDB" id="A0A150M5G2"/>
<reference evidence="3 5" key="1">
    <citation type="submission" date="2016-01" db="EMBL/GenBank/DDBJ databases">
        <title>Draft Genome Sequences of Seven Thermophilic Sporeformers Isolated from Foods.</title>
        <authorList>
            <person name="Berendsen E.M."/>
            <person name="Wells-Bennik M.H."/>
            <person name="Krawcyk A.O."/>
            <person name="De Jong A."/>
            <person name="Holsappel S."/>
            <person name="Eijlander R.T."/>
            <person name="Kuipers O.P."/>
        </authorList>
    </citation>
    <scope>NUCLEOTIDE SEQUENCE [LARGE SCALE GENOMIC DNA]</scope>
    <source>
        <strain evidence="3 5">B4135</strain>
    </source>
</reference>
<evidence type="ECO:0000313" key="4">
    <source>
        <dbReference type="EMBL" id="REJ29070.1"/>
    </source>
</evidence>
<dbReference type="OrthoDB" id="291892at2"/>
<proteinExistence type="predicted"/>
<accession>A0A150M5G2</accession>
<reference evidence="4 6" key="2">
    <citation type="submission" date="2018-03" db="EMBL/GenBank/DDBJ databases">
        <authorList>
            <person name="Keele B.F."/>
        </authorList>
    </citation>
    <scope>NUCLEOTIDE SEQUENCE [LARGE SCALE GENOMIC DNA]</scope>
    <source>
        <strain evidence="4">ZCTH4_d</strain>
    </source>
</reference>